<gene>
    <name evidence="2" type="ORF">VZT92_005944</name>
</gene>
<keyword evidence="3" id="KW-1185">Reference proteome</keyword>
<feature type="compositionally biased region" description="Basic and acidic residues" evidence="1">
    <location>
        <begin position="21"/>
        <end position="37"/>
    </location>
</feature>
<evidence type="ECO:0000313" key="2">
    <source>
        <dbReference type="EMBL" id="KAK9536135.1"/>
    </source>
</evidence>
<evidence type="ECO:0000256" key="1">
    <source>
        <dbReference type="SAM" id="MobiDB-lite"/>
    </source>
</evidence>
<comment type="caution">
    <text evidence="2">The sequence shown here is derived from an EMBL/GenBank/DDBJ whole genome shotgun (WGS) entry which is preliminary data.</text>
</comment>
<proteinExistence type="predicted"/>
<organism evidence="2 3">
    <name type="scientific">Zoarces viviparus</name>
    <name type="common">Viviparous eelpout</name>
    <name type="synonym">Blennius viviparus</name>
    <dbReference type="NCBI Taxonomy" id="48416"/>
    <lineage>
        <taxon>Eukaryota</taxon>
        <taxon>Metazoa</taxon>
        <taxon>Chordata</taxon>
        <taxon>Craniata</taxon>
        <taxon>Vertebrata</taxon>
        <taxon>Euteleostomi</taxon>
        <taxon>Actinopterygii</taxon>
        <taxon>Neopterygii</taxon>
        <taxon>Teleostei</taxon>
        <taxon>Neoteleostei</taxon>
        <taxon>Acanthomorphata</taxon>
        <taxon>Eupercaria</taxon>
        <taxon>Perciformes</taxon>
        <taxon>Cottioidei</taxon>
        <taxon>Zoarcales</taxon>
        <taxon>Zoarcidae</taxon>
        <taxon>Zoarcinae</taxon>
        <taxon>Zoarces</taxon>
    </lineage>
</organism>
<dbReference type="AlphaFoldDB" id="A0AAW1FMR2"/>
<dbReference type="Proteomes" id="UP001488805">
    <property type="component" value="Unassembled WGS sequence"/>
</dbReference>
<feature type="compositionally biased region" description="Low complexity" evidence="1">
    <location>
        <begin position="44"/>
        <end position="53"/>
    </location>
</feature>
<reference evidence="2 3" key="1">
    <citation type="journal article" date="2024" name="Genome Biol. Evol.">
        <title>Chromosome-level genome assembly of the viviparous eelpout Zoarces viviparus.</title>
        <authorList>
            <person name="Fuhrmann N."/>
            <person name="Brasseur M.V."/>
            <person name="Bakowski C.E."/>
            <person name="Podsiadlowski L."/>
            <person name="Prost S."/>
            <person name="Krehenwinkel H."/>
            <person name="Mayer C."/>
        </authorList>
    </citation>
    <scope>NUCLEOTIDE SEQUENCE [LARGE SCALE GENOMIC DNA]</scope>
    <source>
        <strain evidence="2">NO-MEL_2022_Ind0_liver</strain>
    </source>
</reference>
<dbReference type="EMBL" id="JBCEZU010000045">
    <property type="protein sequence ID" value="KAK9536135.1"/>
    <property type="molecule type" value="Genomic_DNA"/>
</dbReference>
<accession>A0AAW1FMR2</accession>
<evidence type="ECO:0000313" key="3">
    <source>
        <dbReference type="Proteomes" id="UP001488805"/>
    </source>
</evidence>
<name>A0AAW1FMR2_ZOAVI</name>
<feature type="region of interest" description="Disordered" evidence="1">
    <location>
        <begin position="1"/>
        <end position="64"/>
    </location>
</feature>
<feature type="compositionally biased region" description="Basic residues" evidence="1">
    <location>
        <begin position="54"/>
        <end position="63"/>
    </location>
</feature>
<sequence length="125" mass="14637">MADKDALVHQMEEIQTPQKNASEKEKTFFKDFKEEVSHGQNSPSSKKSTGTRSGSRRSRRRLLKREVEELKTKLQSVEILSGCQEEKVKQLTTELEKQTLSMNKWRQISCYRKRTPSLIHQILRC</sequence>
<feature type="compositionally biased region" description="Basic and acidic residues" evidence="1">
    <location>
        <begin position="1"/>
        <end position="12"/>
    </location>
</feature>
<protein>
    <submittedName>
        <fullName evidence="2">Uncharacterized protein</fullName>
    </submittedName>
</protein>